<keyword evidence="1" id="KW-0808">Transferase</keyword>
<evidence type="ECO:0000313" key="4">
    <source>
        <dbReference type="Proteomes" id="UP001223144"/>
    </source>
</evidence>
<sequence>MADHQEASITLPSDPASVSVARRYVTDVVSEWGLPEEAEAVDTVRLIVSELATNAVQHTFGQSPTFTVDIRLERDEKLRIGVTDSHPRWPQRLPAAVRQDNGRGMVIIRTLTAEYGGQLSVTPTSEGGKTVWIALPWAGVAAPLRS</sequence>
<dbReference type="Gene3D" id="3.30.565.10">
    <property type="entry name" value="Histidine kinase-like ATPase, C-terminal domain"/>
    <property type="match status" value="1"/>
</dbReference>
<name>A0ABT6HR34_9ACTN</name>
<dbReference type="PANTHER" id="PTHR35526:SF3">
    <property type="entry name" value="ANTI-SIGMA-F FACTOR RSBW"/>
    <property type="match status" value="1"/>
</dbReference>
<dbReference type="InterPro" id="IPR003594">
    <property type="entry name" value="HATPase_dom"/>
</dbReference>
<comment type="caution">
    <text evidence="3">The sequence shown here is derived from an EMBL/GenBank/DDBJ whole genome shotgun (WGS) entry which is preliminary data.</text>
</comment>
<evidence type="ECO:0000259" key="2">
    <source>
        <dbReference type="Pfam" id="PF13581"/>
    </source>
</evidence>
<keyword evidence="3" id="KW-0067">ATP-binding</keyword>
<dbReference type="InterPro" id="IPR036890">
    <property type="entry name" value="HATPase_C_sf"/>
</dbReference>
<evidence type="ECO:0000313" key="3">
    <source>
        <dbReference type="EMBL" id="MDH2390708.1"/>
    </source>
</evidence>
<dbReference type="InterPro" id="IPR050267">
    <property type="entry name" value="Anti-sigma-factor_SerPK"/>
</dbReference>
<dbReference type="Proteomes" id="UP001223144">
    <property type="component" value="Unassembled WGS sequence"/>
</dbReference>
<dbReference type="PANTHER" id="PTHR35526">
    <property type="entry name" value="ANTI-SIGMA-F FACTOR RSBW-RELATED"/>
    <property type="match status" value="1"/>
</dbReference>
<feature type="domain" description="Histidine kinase/HSP90-like ATPase" evidence="2">
    <location>
        <begin position="11"/>
        <end position="133"/>
    </location>
</feature>
<proteinExistence type="predicted"/>
<keyword evidence="3" id="KW-0547">Nucleotide-binding</keyword>
<dbReference type="GO" id="GO:0005524">
    <property type="term" value="F:ATP binding"/>
    <property type="evidence" value="ECO:0007669"/>
    <property type="project" value="UniProtKB-KW"/>
</dbReference>
<dbReference type="Pfam" id="PF13581">
    <property type="entry name" value="HATPase_c_2"/>
    <property type="match status" value="1"/>
</dbReference>
<keyword evidence="1" id="KW-0418">Kinase</keyword>
<keyword evidence="4" id="KW-1185">Reference proteome</keyword>
<dbReference type="EMBL" id="JARWBG010000020">
    <property type="protein sequence ID" value="MDH2390708.1"/>
    <property type="molecule type" value="Genomic_DNA"/>
</dbReference>
<dbReference type="CDD" id="cd16936">
    <property type="entry name" value="HATPase_RsbW-like"/>
    <property type="match status" value="1"/>
</dbReference>
<accession>A0ABT6HR34</accession>
<protein>
    <submittedName>
        <fullName evidence="3">ATP-binding protein</fullName>
    </submittedName>
</protein>
<gene>
    <name evidence="3" type="ORF">QCN29_18330</name>
</gene>
<keyword evidence="1" id="KW-0723">Serine/threonine-protein kinase</keyword>
<dbReference type="SUPFAM" id="SSF55874">
    <property type="entry name" value="ATPase domain of HSP90 chaperone/DNA topoisomerase II/histidine kinase"/>
    <property type="match status" value="1"/>
</dbReference>
<organism evidence="3 4">
    <name type="scientific">Streptomyces chengmaiensis</name>
    <dbReference type="NCBI Taxonomy" id="3040919"/>
    <lineage>
        <taxon>Bacteria</taxon>
        <taxon>Bacillati</taxon>
        <taxon>Actinomycetota</taxon>
        <taxon>Actinomycetes</taxon>
        <taxon>Kitasatosporales</taxon>
        <taxon>Streptomycetaceae</taxon>
        <taxon>Streptomyces</taxon>
    </lineage>
</organism>
<evidence type="ECO:0000256" key="1">
    <source>
        <dbReference type="ARBA" id="ARBA00022527"/>
    </source>
</evidence>
<dbReference type="RefSeq" id="WP_240136328.1">
    <property type="nucleotide sequence ID" value="NZ_JARWBG010000020.1"/>
</dbReference>
<reference evidence="3 4" key="1">
    <citation type="submission" date="2023-04" db="EMBL/GenBank/DDBJ databases">
        <title>Streptomyces chengmaiensis sp. nov. isolated from the stem of mangrove plant in Hainan.</title>
        <authorList>
            <person name="Huang X."/>
            <person name="Zhou S."/>
            <person name="Chu X."/>
            <person name="Xie Y."/>
            <person name="Lin Y."/>
        </authorList>
    </citation>
    <scope>NUCLEOTIDE SEQUENCE [LARGE SCALE GENOMIC DNA]</scope>
    <source>
        <strain evidence="3 4">HNM0663</strain>
    </source>
</reference>